<dbReference type="FunFam" id="1.10.8.10:FF:000077">
    <property type="entry name" value="Ubiquilin like"/>
    <property type="match status" value="1"/>
</dbReference>
<accession>A0A8D0Q2W3</accession>
<evidence type="ECO:0000313" key="6">
    <source>
        <dbReference type="Proteomes" id="UP000694726"/>
    </source>
</evidence>
<evidence type="ECO:0000259" key="4">
    <source>
        <dbReference type="PROSITE" id="PS50053"/>
    </source>
</evidence>
<reference evidence="5" key="1">
    <citation type="submission" date="2025-08" db="UniProtKB">
        <authorList>
            <consortium name="Ensembl"/>
        </authorList>
    </citation>
    <scope>IDENTIFICATION</scope>
</reference>
<dbReference type="Ensembl" id="ENSSSCT00015096489.1">
    <property type="protein sequence ID" value="ENSSSCP00015039679.1"/>
    <property type="gene ID" value="ENSSSCG00015071920.1"/>
</dbReference>
<dbReference type="Proteomes" id="UP000694726">
    <property type="component" value="Unplaced"/>
</dbReference>
<feature type="region of interest" description="Disordered" evidence="2">
    <location>
        <begin position="167"/>
        <end position="191"/>
    </location>
</feature>
<protein>
    <recommendedName>
        <fullName evidence="1">Ubiquilin-like protein</fullName>
    </recommendedName>
</protein>
<feature type="domain" description="Ubiquitin-like" evidence="4">
    <location>
        <begin position="24"/>
        <end position="98"/>
    </location>
</feature>
<name>A0A8D0Q2W3_PIG</name>
<dbReference type="InterPro" id="IPR009060">
    <property type="entry name" value="UBA-like_sf"/>
</dbReference>
<dbReference type="Pfam" id="PF00627">
    <property type="entry name" value="UBA"/>
    <property type="match status" value="1"/>
</dbReference>
<dbReference type="PROSITE" id="PS50030">
    <property type="entry name" value="UBA"/>
    <property type="match status" value="1"/>
</dbReference>
<feature type="region of interest" description="Disordered" evidence="2">
    <location>
        <begin position="253"/>
        <end position="272"/>
    </location>
</feature>
<dbReference type="InterPro" id="IPR000626">
    <property type="entry name" value="Ubiquitin-like_dom"/>
</dbReference>
<dbReference type="CDD" id="cd14399">
    <property type="entry name" value="UBA_PLICs"/>
    <property type="match status" value="1"/>
</dbReference>
<organism evidence="5 6">
    <name type="scientific">Sus scrofa</name>
    <name type="common">Pig</name>
    <dbReference type="NCBI Taxonomy" id="9823"/>
    <lineage>
        <taxon>Eukaryota</taxon>
        <taxon>Metazoa</taxon>
        <taxon>Chordata</taxon>
        <taxon>Craniata</taxon>
        <taxon>Vertebrata</taxon>
        <taxon>Euteleostomi</taxon>
        <taxon>Mammalia</taxon>
        <taxon>Eutheria</taxon>
        <taxon>Laurasiatheria</taxon>
        <taxon>Artiodactyla</taxon>
        <taxon>Suina</taxon>
        <taxon>Suidae</taxon>
        <taxon>Sus</taxon>
    </lineage>
</organism>
<dbReference type="SMART" id="SM00213">
    <property type="entry name" value="UBQ"/>
    <property type="match status" value="1"/>
</dbReference>
<feature type="region of interest" description="Disordered" evidence="2">
    <location>
        <begin position="306"/>
        <end position="333"/>
    </location>
</feature>
<evidence type="ECO:0000256" key="2">
    <source>
        <dbReference type="SAM" id="MobiDB-lite"/>
    </source>
</evidence>
<evidence type="ECO:0000256" key="1">
    <source>
        <dbReference type="ARBA" id="ARBA00074668"/>
    </source>
</evidence>
<evidence type="ECO:0000313" key="5">
    <source>
        <dbReference type="Ensembl" id="ENSSSCP00015039679.1"/>
    </source>
</evidence>
<dbReference type="Gene3D" id="1.10.8.10">
    <property type="entry name" value="DNA helicase RuvA subunit, C-terminal domain"/>
    <property type="match status" value="1"/>
</dbReference>
<sequence length="500" mass="52852">MARAGEEAGDSRLVSGREPRSRIIRVSVKSPQDCQEFLLAENSSIRHFKKQISNRLQCDADRLVLIFSGKILRDQDLLSQRGILDGTTVHLVVRTHGRGTLPAPGTLLGPTLRCAPRAEPSTWERLCRLARSSPDLANFLGQLAQLLTAMPESAGHLLEDPMVQGLANEKPANAGPVPASSRPVQKPGPVLKALGDRQNLAQQQEPLPADRQGLEALKAVPGGDNAMRLVCSDIQHLMLSTLAPLVASKGHSPGSEACRGGASPHSVTNTTTSAPARPLAQEVSTGIAAQARGLVSNQASSGCRTGASDLYSAQGSQQPIEKAPPASHLSPPPTALRRAFHVLQRNPALLQQLAPDSPLRHQMPPLPILTNPRALQALIQIEKGLQILSQEVPGLGPCLWGPGRPHGATSASEPRAGGQGPRADPVQPTLAVLQLLHALASVCSQSTLSSHPLTEGPYQQELEHLKAMGFANRDANLQALMATGGDIHAAVERLLGVPEA</sequence>
<feature type="domain" description="UBA" evidence="3">
    <location>
        <begin position="457"/>
        <end position="497"/>
    </location>
</feature>
<dbReference type="SMART" id="SM00165">
    <property type="entry name" value="UBA"/>
    <property type="match status" value="1"/>
</dbReference>
<dbReference type="SUPFAM" id="SSF54236">
    <property type="entry name" value="Ubiquitin-like"/>
    <property type="match status" value="1"/>
</dbReference>
<dbReference type="PANTHER" id="PTHR10677">
    <property type="entry name" value="UBIQUILIN"/>
    <property type="match status" value="1"/>
</dbReference>
<dbReference type="AlphaFoldDB" id="A0A8D0Q2W3"/>
<dbReference type="InterPro" id="IPR015496">
    <property type="entry name" value="Ubiquilin"/>
</dbReference>
<dbReference type="PROSITE" id="PS50053">
    <property type="entry name" value="UBIQUITIN_2"/>
    <property type="match status" value="1"/>
</dbReference>
<dbReference type="Gene3D" id="3.10.20.90">
    <property type="entry name" value="Phosphatidylinositol 3-kinase Catalytic Subunit, Chain A, domain 1"/>
    <property type="match status" value="1"/>
</dbReference>
<dbReference type="PANTHER" id="PTHR10677:SF10">
    <property type="entry name" value="UBIQUILIN 5"/>
    <property type="match status" value="1"/>
</dbReference>
<dbReference type="Pfam" id="PF00240">
    <property type="entry name" value="ubiquitin"/>
    <property type="match status" value="1"/>
</dbReference>
<feature type="region of interest" description="Disordered" evidence="2">
    <location>
        <begin position="399"/>
        <end position="425"/>
    </location>
</feature>
<dbReference type="InterPro" id="IPR015940">
    <property type="entry name" value="UBA"/>
</dbReference>
<dbReference type="FunFam" id="3.10.20.90:FF:000095">
    <property type="entry name" value="Ubiquilin 4"/>
    <property type="match status" value="1"/>
</dbReference>
<dbReference type="SUPFAM" id="SSF46934">
    <property type="entry name" value="UBA-like"/>
    <property type="match status" value="1"/>
</dbReference>
<proteinExistence type="predicted"/>
<dbReference type="InterPro" id="IPR029071">
    <property type="entry name" value="Ubiquitin-like_domsf"/>
</dbReference>
<evidence type="ECO:0000259" key="3">
    <source>
        <dbReference type="PROSITE" id="PS50030"/>
    </source>
</evidence>